<evidence type="ECO:0000259" key="8">
    <source>
        <dbReference type="Pfam" id="PF14527"/>
    </source>
</evidence>
<dbReference type="GO" id="GO:0043937">
    <property type="term" value="P:regulation of sporulation"/>
    <property type="evidence" value="ECO:0007669"/>
    <property type="project" value="InterPro"/>
</dbReference>
<evidence type="ECO:0000256" key="1">
    <source>
        <dbReference type="ARBA" id="ARBA00022618"/>
    </source>
</evidence>
<dbReference type="PANTHER" id="PTHR37307">
    <property type="entry name" value="CELL DIVISION PROTEIN WHIA-RELATED"/>
    <property type="match status" value="1"/>
</dbReference>
<dbReference type="Pfam" id="PF02650">
    <property type="entry name" value="HTH_WhiA"/>
    <property type="match status" value="1"/>
</dbReference>
<comment type="similarity">
    <text evidence="5">Belongs to the WhiA family.</text>
</comment>
<dbReference type="GO" id="GO:0003677">
    <property type="term" value="F:DNA binding"/>
    <property type="evidence" value="ECO:0007669"/>
    <property type="project" value="UniProtKB-UniRule"/>
</dbReference>
<dbReference type="NCBIfam" id="TIGR00647">
    <property type="entry name" value="DNA_bind_WhiA"/>
    <property type="match status" value="1"/>
</dbReference>
<sequence length="344" mass="37392">MKSRSKLSSYFFRAERDNQMSLTSDIKNELAEKTLARQSEAQAQTASILRFAGGIHLINRNIVVEADVDNVAVMKNLVDCLQNLFDTHPDVVKVEAKGIRADDRYVVRVVENAGTLARLTGLLDRAGRPVRGLSPRLVSGDLGVSKATWRGAFMARGSLSQPGRSGSLEITCPGPEAALALVGAARRLGVNAKSRQVRGLDRVVVRDGEQISKLLTAIGAIKAQAIWEKNRETNQVRGSVNRLANFDDANLRRSARAAVAAAARVKRAFEILGDDIPEHLLQAGQLRLQYKEASLEELGHKADPPLTKDAVAGRIRRLLAMADKVAHERGIPSTQAAVDQQDSD</sequence>
<dbReference type="InterPro" id="IPR027434">
    <property type="entry name" value="Homing_endonucl"/>
</dbReference>
<evidence type="ECO:0000259" key="7">
    <source>
        <dbReference type="Pfam" id="PF10298"/>
    </source>
</evidence>
<feature type="domain" description="WhiA LAGLIDADG-like" evidence="8">
    <location>
        <begin position="146"/>
        <end position="236"/>
    </location>
</feature>
<dbReference type="Gene3D" id="3.10.28.10">
    <property type="entry name" value="Homing endonucleases"/>
    <property type="match status" value="1"/>
</dbReference>
<dbReference type="HAMAP" id="MF_01420">
    <property type="entry name" value="HTH_type_WhiA"/>
    <property type="match status" value="1"/>
</dbReference>
<dbReference type="EMBL" id="LSDN01000003">
    <property type="protein sequence ID" value="KXB82043.1"/>
    <property type="molecule type" value="Genomic_DNA"/>
</dbReference>
<evidence type="ECO:0000256" key="3">
    <source>
        <dbReference type="ARBA" id="ARBA00023306"/>
    </source>
</evidence>
<evidence type="ECO:0000313" key="10">
    <source>
        <dbReference type="Proteomes" id="UP000070572"/>
    </source>
</evidence>
<dbReference type="InterPro" id="IPR003802">
    <property type="entry name" value="Sporulation_regulator_WhiA"/>
</dbReference>
<keyword evidence="2 5" id="KW-0238">DNA-binding</keyword>
<feature type="domain" description="Sporulation transcription regulator WhiA N-terminal" evidence="7">
    <location>
        <begin position="39"/>
        <end position="123"/>
    </location>
</feature>
<dbReference type="InterPro" id="IPR018478">
    <property type="entry name" value="Sporu_reg_WhiA_N_dom"/>
</dbReference>
<keyword evidence="1 5" id="KW-0132">Cell division</keyword>
<dbReference type="Pfam" id="PF10298">
    <property type="entry name" value="WhiA_N"/>
    <property type="match status" value="1"/>
</dbReference>
<feature type="domain" description="Sporulation regulator WhiA C-terminal" evidence="6">
    <location>
        <begin position="240"/>
        <end position="322"/>
    </location>
</feature>
<evidence type="ECO:0000256" key="5">
    <source>
        <dbReference type="HAMAP-Rule" id="MF_01420"/>
    </source>
</evidence>
<comment type="function">
    <text evidence="5">Involved in cell division and chromosome segregation.</text>
</comment>
<reference evidence="9 10" key="1">
    <citation type="submission" date="2016-01" db="EMBL/GenBank/DDBJ databases">
        <authorList>
            <person name="Mitreva M."/>
            <person name="Pepin K.H."/>
            <person name="Mihindukulasuriya K.A."/>
            <person name="Fulton R."/>
            <person name="Fronick C."/>
            <person name="O'Laughlin M."/>
            <person name="Miner T."/>
            <person name="Herter B."/>
            <person name="Rosa B.A."/>
            <person name="Cordes M."/>
            <person name="Tomlinson C."/>
            <person name="Wollam A."/>
            <person name="Palsikar V.B."/>
            <person name="Mardis E.R."/>
            <person name="Wilson R.K."/>
        </authorList>
    </citation>
    <scope>NUCLEOTIDE SEQUENCE [LARGE SCALE GENOMIC DNA]</scope>
    <source>
        <strain evidence="9 10">DNF00696</strain>
    </source>
</reference>
<evidence type="ECO:0000256" key="2">
    <source>
        <dbReference type="ARBA" id="ARBA00023125"/>
    </source>
</evidence>
<comment type="caution">
    <text evidence="9">The sequence shown here is derived from an EMBL/GenBank/DDBJ whole genome shotgun (WGS) entry which is preliminary data.</text>
</comment>
<protein>
    <recommendedName>
        <fullName evidence="4 5">Probable cell division protein WhiA</fullName>
    </recommendedName>
</protein>
<dbReference type="Proteomes" id="UP000070572">
    <property type="component" value="Unassembled WGS sequence"/>
</dbReference>
<accession>A0AB34X1M3</accession>
<dbReference type="FunFam" id="3.10.28.10:FF:000001">
    <property type="entry name" value="Probable cell division protein WhiA"/>
    <property type="match status" value="1"/>
</dbReference>
<name>A0AB34X1M3_9ACTO</name>
<evidence type="ECO:0000259" key="6">
    <source>
        <dbReference type="Pfam" id="PF02650"/>
    </source>
</evidence>
<evidence type="ECO:0000256" key="4">
    <source>
        <dbReference type="ARBA" id="ARBA00068775"/>
    </source>
</evidence>
<dbReference type="AlphaFoldDB" id="A0AB34X1M3"/>
<organism evidence="9 10">
    <name type="scientific">Varibaculum cambriense</name>
    <dbReference type="NCBI Taxonomy" id="184870"/>
    <lineage>
        <taxon>Bacteria</taxon>
        <taxon>Bacillati</taxon>
        <taxon>Actinomycetota</taxon>
        <taxon>Actinomycetes</taxon>
        <taxon>Actinomycetales</taxon>
        <taxon>Actinomycetaceae</taxon>
        <taxon>Varibaculum</taxon>
    </lineage>
</organism>
<keyword evidence="3 5" id="KW-0131">Cell cycle</keyword>
<dbReference type="Pfam" id="PF14527">
    <property type="entry name" value="LAGLIDADG_WhiA"/>
    <property type="match status" value="1"/>
</dbReference>
<gene>
    <name evidence="5" type="primary">whiA</name>
    <name evidence="9" type="ORF">HMPREF1862_00107</name>
</gene>
<dbReference type="GO" id="GO:0051301">
    <property type="term" value="P:cell division"/>
    <property type="evidence" value="ECO:0007669"/>
    <property type="project" value="UniProtKB-UniRule"/>
</dbReference>
<evidence type="ECO:0000313" key="9">
    <source>
        <dbReference type="EMBL" id="KXB82043.1"/>
    </source>
</evidence>
<proteinExistence type="inferred from homology"/>
<dbReference type="PANTHER" id="PTHR37307:SF1">
    <property type="entry name" value="CELL DIVISION PROTEIN WHIA-RELATED"/>
    <property type="match status" value="1"/>
</dbReference>
<dbReference type="InterPro" id="IPR023054">
    <property type="entry name" value="Sporulation_regulator_WhiA_C"/>
</dbReference>
<dbReference type="InterPro" id="IPR039518">
    <property type="entry name" value="WhiA_LAGLIDADG_dom"/>
</dbReference>